<name>A0AAD9FNF3_PAPLA</name>
<feature type="repeat" description="Solcar" evidence="10">
    <location>
        <begin position="136"/>
        <end position="228"/>
    </location>
</feature>
<keyword evidence="5" id="KW-0677">Repeat</keyword>
<dbReference type="SUPFAM" id="SSF103506">
    <property type="entry name" value="Mitochondrial carrier"/>
    <property type="match status" value="1"/>
</dbReference>
<evidence type="ECO:0000256" key="10">
    <source>
        <dbReference type="PROSITE-ProRule" id="PRU00282"/>
    </source>
</evidence>
<keyword evidence="9 10" id="KW-0472">Membrane</keyword>
<evidence type="ECO:0000256" key="9">
    <source>
        <dbReference type="ARBA" id="ARBA00023136"/>
    </source>
</evidence>
<gene>
    <name evidence="12" type="ORF">DB88DRAFT_494309</name>
</gene>
<dbReference type="InterPro" id="IPR018108">
    <property type="entry name" value="MCP_transmembrane"/>
</dbReference>
<keyword evidence="4 10" id="KW-0812">Transmembrane</keyword>
<evidence type="ECO:0000256" key="8">
    <source>
        <dbReference type="ARBA" id="ARBA00023128"/>
    </source>
</evidence>
<evidence type="ECO:0000313" key="13">
    <source>
        <dbReference type="Proteomes" id="UP001182556"/>
    </source>
</evidence>
<dbReference type="Proteomes" id="UP001182556">
    <property type="component" value="Unassembled WGS sequence"/>
</dbReference>
<evidence type="ECO:0000256" key="11">
    <source>
        <dbReference type="RuleBase" id="RU000488"/>
    </source>
</evidence>
<dbReference type="PANTHER" id="PTHR45928:SF1">
    <property type="entry name" value="RE38146P"/>
    <property type="match status" value="1"/>
</dbReference>
<evidence type="ECO:0000256" key="3">
    <source>
        <dbReference type="ARBA" id="ARBA00022448"/>
    </source>
</evidence>
<comment type="caution">
    <text evidence="12">The sequence shown here is derived from an EMBL/GenBank/DDBJ whole genome shotgun (WGS) entry which is preliminary data.</text>
</comment>
<keyword evidence="7" id="KW-1133">Transmembrane helix</keyword>
<evidence type="ECO:0000256" key="6">
    <source>
        <dbReference type="ARBA" id="ARBA00022792"/>
    </source>
</evidence>
<keyword evidence="3 11" id="KW-0813">Transport</keyword>
<feature type="repeat" description="Solcar" evidence="10">
    <location>
        <begin position="237"/>
        <end position="333"/>
    </location>
</feature>
<dbReference type="PANTHER" id="PTHR45928">
    <property type="entry name" value="RE38146P"/>
    <property type="match status" value="1"/>
</dbReference>
<dbReference type="InterPro" id="IPR051508">
    <property type="entry name" value="Mito_Carrier_Antiporter"/>
</dbReference>
<evidence type="ECO:0000256" key="1">
    <source>
        <dbReference type="ARBA" id="ARBA00004448"/>
    </source>
</evidence>
<evidence type="ECO:0000256" key="5">
    <source>
        <dbReference type="ARBA" id="ARBA00022737"/>
    </source>
</evidence>
<comment type="subcellular location">
    <subcellularLocation>
        <location evidence="1">Mitochondrion inner membrane</location>
        <topology evidence="1">Multi-pass membrane protein</topology>
    </subcellularLocation>
</comment>
<dbReference type="EMBL" id="JAODAN010000007">
    <property type="protein sequence ID" value="KAK1923234.1"/>
    <property type="molecule type" value="Genomic_DNA"/>
</dbReference>
<dbReference type="InterPro" id="IPR023395">
    <property type="entry name" value="MCP_dom_sf"/>
</dbReference>
<feature type="repeat" description="Solcar" evidence="10">
    <location>
        <begin position="30"/>
        <end position="124"/>
    </location>
</feature>
<evidence type="ECO:0000313" key="12">
    <source>
        <dbReference type="EMBL" id="KAK1923234.1"/>
    </source>
</evidence>
<dbReference type="Pfam" id="PF00153">
    <property type="entry name" value="Mito_carr"/>
    <property type="match status" value="3"/>
</dbReference>
<evidence type="ECO:0000256" key="4">
    <source>
        <dbReference type="ARBA" id="ARBA00022692"/>
    </source>
</evidence>
<sequence length="339" mass="36470">MSSAAGSTAPASRSNLVPVPTPSKVVAAPLNIYESFLCGGLAGCAAVTVSNTSEVMKTRLQLQGELQKANSNAPKVYKNVMDVFVKTWRNEGIKGLQRGLFPAYGYQILLNGSRLGFYEPIRKTINGLLGMKPESGNFATALTAGALTGCIGAAAGSPLFLVKARIQAYSPAFPVGAQHHYKGSFDALSQILKEGGVRGLWRGVNAAILRTAMGSSVQLPSYNLGKSLLVQYGWADNSFATYLVASMVSGVSVCAAMQPADTVLTRMYNQNTIKDPVTGRVRGALYTNPIDCLWKTFKTEGIAGWYKGTTAHFLRIFPHTVVTLVANEIIMNQYRKWRS</sequence>
<dbReference type="Gene3D" id="1.50.40.10">
    <property type="entry name" value="Mitochondrial carrier domain"/>
    <property type="match status" value="1"/>
</dbReference>
<proteinExistence type="inferred from homology"/>
<accession>A0AAD9FNF3</accession>
<evidence type="ECO:0000256" key="7">
    <source>
        <dbReference type="ARBA" id="ARBA00022989"/>
    </source>
</evidence>
<organism evidence="12 13">
    <name type="scientific">Papiliotrema laurentii</name>
    <name type="common">Cryptococcus laurentii</name>
    <dbReference type="NCBI Taxonomy" id="5418"/>
    <lineage>
        <taxon>Eukaryota</taxon>
        <taxon>Fungi</taxon>
        <taxon>Dikarya</taxon>
        <taxon>Basidiomycota</taxon>
        <taxon>Agaricomycotina</taxon>
        <taxon>Tremellomycetes</taxon>
        <taxon>Tremellales</taxon>
        <taxon>Rhynchogastremaceae</taxon>
        <taxon>Papiliotrema</taxon>
    </lineage>
</organism>
<comment type="similarity">
    <text evidence="2 11">Belongs to the mitochondrial carrier (TC 2.A.29) family.</text>
</comment>
<dbReference type="PROSITE" id="PS50920">
    <property type="entry name" value="SOLCAR"/>
    <property type="match status" value="3"/>
</dbReference>
<protein>
    <submittedName>
        <fullName evidence="12">Mitochondrial carrier domain-containing protein</fullName>
    </submittedName>
</protein>
<keyword evidence="13" id="KW-1185">Reference proteome</keyword>
<evidence type="ECO:0000256" key="2">
    <source>
        <dbReference type="ARBA" id="ARBA00006375"/>
    </source>
</evidence>
<dbReference type="GO" id="GO:0005743">
    <property type="term" value="C:mitochondrial inner membrane"/>
    <property type="evidence" value="ECO:0007669"/>
    <property type="project" value="UniProtKB-SubCell"/>
</dbReference>
<keyword evidence="6" id="KW-0999">Mitochondrion inner membrane</keyword>
<dbReference type="AlphaFoldDB" id="A0AAD9FNF3"/>
<keyword evidence="8" id="KW-0496">Mitochondrion</keyword>
<reference evidence="12" key="1">
    <citation type="submission" date="2023-02" db="EMBL/GenBank/DDBJ databases">
        <title>Identification and recombinant expression of a fungal hydrolase from Papiliotrema laurentii that hydrolyzes apple cutin and clears colloidal polyester polyurethane.</title>
        <authorList>
            <consortium name="DOE Joint Genome Institute"/>
            <person name="Roman V.A."/>
            <person name="Bojanowski C."/>
            <person name="Crable B.R."/>
            <person name="Wagner D.N."/>
            <person name="Hung C.S."/>
            <person name="Nadeau L.J."/>
            <person name="Schratz L."/>
            <person name="Haridas S."/>
            <person name="Pangilinan J."/>
            <person name="Lipzen A."/>
            <person name="Na H."/>
            <person name="Yan M."/>
            <person name="Ng V."/>
            <person name="Grigoriev I.V."/>
            <person name="Spatafora J.W."/>
            <person name="Barlow D."/>
            <person name="Biffinger J."/>
            <person name="Kelley-Loughnane N."/>
            <person name="Varaljay V.A."/>
            <person name="Crookes-Goodson W.J."/>
        </authorList>
    </citation>
    <scope>NUCLEOTIDE SEQUENCE</scope>
    <source>
        <strain evidence="12">5307AH</strain>
    </source>
</reference>